<sequence length="284" mass="32225">MLEYALQGMMVTSLICNGVALGMILRQDIRQLDLKLALTMTLCDLILCFYKIGEAVYMGVGSGGSLDAQAGQWEGVVTTFLLQLSVVSVGFLAGLRFWVIFLKRKVNLRVWWAMLIIPQVVMLGLLIAVALEGQFERVQLMATFYPSIQSRSPVVGLCRHLLMVSFVWPVVVLNFTYPCIARLYESLLRQMHPEEATCKQRRTIYFKIIGFVLIYDTLMIPNLIILVMESITNQPQSATLESMAELALFSMTFFNPLVLLALHHETLYELKASLNRLKYKLLPF</sequence>
<evidence type="ECO:0000313" key="2">
    <source>
        <dbReference type="Proteomes" id="UP001165960"/>
    </source>
</evidence>
<accession>A0ACC2ULG1</accession>
<protein>
    <submittedName>
        <fullName evidence="1">Uncharacterized protein</fullName>
    </submittedName>
</protein>
<name>A0ACC2ULG1_9FUNG</name>
<organism evidence="1 2">
    <name type="scientific">Entomophthora muscae</name>
    <dbReference type="NCBI Taxonomy" id="34485"/>
    <lineage>
        <taxon>Eukaryota</taxon>
        <taxon>Fungi</taxon>
        <taxon>Fungi incertae sedis</taxon>
        <taxon>Zoopagomycota</taxon>
        <taxon>Entomophthoromycotina</taxon>
        <taxon>Entomophthoromycetes</taxon>
        <taxon>Entomophthorales</taxon>
        <taxon>Entomophthoraceae</taxon>
        <taxon>Entomophthora</taxon>
    </lineage>
</organism>
<proteinExistence type="predicted"/>
<keyword evidence="2" id="KW-1185">Reference proteome</keyword>
<gene>
    <name evidence="1" type="ORF">DSO57_1029899</name>
</gene>
<comment type="caution">
    <text evidence="1">The sequence shown here is derived from an EMBL/GenBank/DDBJ whole genome shotgun (WGS) entry which is preliminary data.</text>
</comment>
<dbReference type="Proteomes" id="UP001165960">
    <property type="component" value="Unassembled WGS sequence"/>
</dbReference>
<dbReference type="EMBL" id="QTSX02000201">
    <property type="protein sequence ID" value="KAJ9087772.1"/>
    <property type="molecule type" value="Genomic_DNA"/>
</dbReference>
<reference evidence="1" key="1">
    <citation type="submission" date="2022-04" db="EMBL/GenBank/DDBJ databases">
        <title>Genome of the entomopathogenic fungus Entomophthora muscae.</title>
        <authorList>
            <person name="Elya C."/>
            <person name="Lovett B.R."/>
            <person name="Lee E."/>
            <person name="Macias A.M."/>
            <person name="Hajek A.E."/>
            <person name="De Bivort B.L."/>
            <person name="Kasson M.T."/>
            <person name="De Fine Licht H.H."/>
            <person name="Stajich J.E."/>
        </authorList>
    </citation>
    <scope>NUCLEOTIDE SEQUENCE</scope>
    <source>
        <strain evidence="1">Berkeley</strain>
    </source>
</reference>
<evidence type="ECO:0000313" key="1">
    <source>
        <dbReference type="EMBL" id="KAJ9087772.1"/>
    </source>
</evidence>